<keyword evidence="3" id="KW-0808">Transferase</keyword>
<dbReference type="NCBIfam" id="TIGR00152">
    <property type="entry name" value="dephospho-CoA kinase"/>
    <property type="match status" value="1"/>
</dbReference>
<evidence type="ECO:0000256" key="4">
    <source>
        <dbReference type="ARBA" id="ARBA00022741"/>
    </source>
</evidence>
<dbReference type="GO" id="GO:0015937">
    <property type="term" value="P:coenzyme A biosynthetic process"/>
    <property type="evidence" value="ECO:0007669"/>
    <property type="project" value="UniProtKB-KW"/>
</dbReference>
<feature type="non-terminal residue" evidence="8">
    <location>
        <position position="1"/>
    </location>
</feature>
<keyword evidence="2" id="KW-0963">Cytoplasm</keyword>
<dbReference type="PANTHER" id="PTHR10695:SF46">
    <property type="entry name" value="BIFUNCTIONAL COENZYME A SYNTHASE-RELATED"/>
    <property type="match status" value="1"/>
</dbReference>
<evidence type="ECO:0000256" key="1">
    <source>
        <dbReference type="ARBA" id="ARBA00009018"/>
    </source>
</evidence>
<dbReference type="CDD" id="cd02022">
    <property type="entry name" value="DPCK"/>
    <property type="match status" value="1"/>
</dbReference>
<proteinExistence type="inferred from homology"/>
<gene>
    <name evidence="8" type="ORF">S12H4_52053</name>
</gene>
<dbReference type="SUPFAM" id="SSF52540">
    <property type="entry name" value="P-loop containing nucleoside triphosphate hydrolases"/>
    <property type="match status" value="1"/>
</dbReference>
<name>X1VE41_9ZZZZ</name>
<evidence type="ECO:0000256" key="6">
    <source>
        <dbReference type="ARBA" id="ARBA00022840"/>
    </source>
</evidence>
<evidence type="ECO:0000313" key="8">
    <source>
        <dbReference type="EMBL" id="GAJ04825.1"/>
    </source>
</evidence>
<evidence type="ECO:0000256" key="7">
    <source>
        <dbReference type="ARBA" id="ARBA00022993"/>
    </source>
</evidence>
<dbReference type="InterPro" id="IPR001977">
    <property type="entry name" value="Depp_CoAkinase"/>
</dbReference>
<dbReference type="Gene3D" id="3.40.50.300">
    <property type="entry name" value="P-loop containing nucleotide triphosphate hydrolases"/>
    <property type="match status" value="1"/>
</dbReference>
<dbReference type="HAMAP" id="MF_00376">
    <property type="entry name" value="Dephospho_CoA_kinase"/>
    <property type="match status" value="1"/>
</dbReference>
<keyword evidence="4" id="KW-0547">Nucleotide-binding</keyword>
<protein>
    <recommendedName>
        <fullName evidence="9">Dephospho-CoA kinase</fullName>
    </recommendedName>
</protein>
<dbReference type="PROSITE" id="PS51219">
    <property type="entry name" value="DPCK"/>
    <property type="match status" value="1"/>
</dbReference>
<dbReference type="Pfam" id="PF01121">
    <property type="entry name" value="CoaE"/>
    <property type="match status" value="1"/>
</dbReference>
<dbReference type="GO" id="GO:0004140">
    <property type="term" value="F:dephospho-CoA kinase activity"/>
    <property type="evidence" value="ECO:0007669"/>
    <property type="project" value="InterPro"/>
</dbReference>
<dbReference type="InterPro" id="IPR027417">
    <property type="entry name" value="P-loop_NTPase"/>
</dbReference>
<sequence length="199" mass="22274">VIGLTGGIGSGKSTVSRFLAELGAVILNADEVGHEAFKPDTEIWRRVVAAFGRQILTPNGNIDRRKLGETVFSNAESLSRLNQIMHPRMYNMVKAQLEEYQRQGTRVVVLEAPLLVEAGWTSLVDEVWVTTSPEATVLKRLEERTGLSQAESLIRIRSQLPSTEQIKHADVVINTECDLDELKSKVKELWQRLELDTLP</sequence>
<evidence type="ECO:0008006" key="9">
    <source>
        <dbReference type="Google" id="ProtNLM"/>
    </source>
</evidence>
<accession>X1VE41</accession>
<dbReference type="PANTHER" id="PTHR10695">
    <property type="entry name" value="DEPHOSPHO-COA KINASE-RELATED"/>
    <property type="match status" value="1"/>
</dbReference>
<comment type="caution">
    <text evidence="8">The sequence shown here is derived from an EMBL/GenBank/DDBJ whole genome shotgun (WGS) entry which is preliminary data.</text>
</comment>
<organism evidence="8">
    <name type="scientific">marine sediment metagenome</name>
    <dbReference type="NCBI Taxonomy" id="412755"/>
    <lineage>
        <taxon>unclassified sequences</taxon>
        <taxon>metagenomes</taxon>
        <taxon>ecological metagenomes</taxon>
    </lineage>
</organism>
<dbReference type="AlphaFoldDB" id="X1VE41"/>
<keyword evidence="6" id="KW-0067">ATP-binding</keyword>
<evidence type="ECO:0000256" key="2">
    <source>
        <dbReference type="ARBA" id="ARBA00022490"/>
    </source>
</evidence>
<keyword evidence="5" id="KW-0418">Kinase</keyword>
<reference evidence="8" key="1">
    <citation type="journal article" date="2014" name="Front. Microbiol.">
        <title>High frequency of phylogenetically diverse reductive dehalogenase-homologous genes in deep subseafloor sedimentary metagenomes.</title>
        <authorList>
            <person name="Kawai M."/>
            <person name="Futagami T."/>
            <person name="Toyoda A."/>
            <person name="Takaki Y."/>
            <person name="Nishi S."/>
            <person name="Hori S."/>
            <person name="Arai W."/>
            <person name="Tsubouchi T."/>
            <person name="Morono Y."/>
            <person name="Uchiyama I."/>
            <person name="Ito T."/>
            <person name="Fujiyama A."/>
            <person name="Inagaki F."/>
            <person name="Takami H."/>
        </authorList>
    </citation>
    <scope>NUCLEOTIDE SEQUENCE</scope>
    <source>
        <strain evidence="8">Expedition CK06-06</strain>
    </source>
</reference>
<dbReference type="FunFam" id="3.40.50.300:FF:000991">
    <property type="entry name" value="Dephospho-CoA kinase"/>
    <property type="match status" value="1"/>
</dbReference>
<comment type="similarity">
    <text evidence="1">Belongs to the CoaE family.</text>
</comment>
<dbReference type="GO" id="GO:0005524">
    <property type="term" value="F:ATP binding"/>
    <property type="evidence" value="ECO:0007669"/>
    <property type="project" value="UniProtKB-KW"/>
</dbReference>
<keyword evidence="7" id="KW-0173">Coenzyme A biosynthesis</keyword>
<evidence type="ECO:0000256" key="5">
    <source>
        <dbReference type="ARBA" id="ARBA00022777"/>
    </source>
</evidence>
<dbReference type="EMBL" id="BARW01032976">
    <property type="protein sequence ID" value="GAJ04825.1"/>
    <property type="molecule type" value="Genomic_DNA"/>
</dbReference>
<evidence type="ECO:0000256" key="3">
    <source>
        <dbReference type="ARBA" id="ARBA00022679"/>
    </source>
</evidence>